<dbReference type="InterPro" id="IPR036259">
    <property type="entry name" value="MFS_trans_sf"/>
</dbReference>
<dbReference type="EMBL" id="JAUTBA010000001">
    <property type="protein sequence ID" value="MDQ1150704.1"/>
    <property type="molecule type" value="Genomic_DNA"/>
</dbReference>
<comment type="caution">
    <text evidence="9">The sequence shown here is derived from an EMBL/GenBank/DDBJ whole genome shotgun (WGS) entry which is preliminary data.</text>
</comment>
<dbReference type="InterPro" id="IPR011701">
    <property type="entry name" value="MFS"/>
</dbReference>
<evidence type="ECO:0000256" key="4">
    <source>
        <dbReference type="ARBA" id="ARBA00022692"/>
    </source>
</evidence>
<keyword evidence="4 7" id="KW-0812">Transmembrane</keyword>
<keyword evidence="5 7" id="KW-1133">Transmembrane helix</keyword>
<evidence type="ECO:0000313" key="9">
    <source>
        <dbReference type="EMBL" id="MDQ1150704.1"/>
    </source>
</evidence>
<dbReference type="SUPFAM" id="SSF103473">
    <property type="entry name" value="MFS general substrate transporter"/>
    <property type="match status" value="1"/>
</dbReference>
<comment type="subcellular location">
    <subcellularLocation>
        <location evidence="1">Cell membrane</location>
        <topology evidence="1">Multi-pass membrane protein</topology>
    </subcellularLocation>
</comment>
<sequence>MTNQFGIFFQDNKKTYRLKTRGLYKLIYPLMKRILSIYLDSFRGLSQAAWLLAIVMLINRMGSMVIPFLGLYMTRVLHFDIKQVGIVLMCYGVGSVCGSYIGGWLTDRIGSFKVQFGSLVLAAPLFLLIPYFKEVQSLSIMIFTLSLIFDAFRPANSVSVASYAKPENITRAFSLNRLAINLGFSIGPAVAGFLAAISFNWIFYGNSLAVLCAAIIFFVFFHKRQKRSDIRSKKDITPDNEMSKKGQNPYTDVPFVLFNIFCCIFSFCFFQLITTLPIFYREVHHLNDHQIGFLLGWSGFVIVLLEMFIVHIAEKRFSLISTLVFGTFLCAISYAMLNFTGGLAWLYFTFFIFGLGEMLTLPFMATVSVNRSSPKTQGAYMGFNSLAFSAANIFSPILGTSIVDSFGFTTLWWAIALSLSITAIGFYLVLKWMK</sequence>
<protein>
    <submittedName>
        <fullName evidence="9">MFS family arabinose efflux permease</fullName>
    </submittedName>
</protein>
<reference evidence="9 10" key="1">
    <citation type="submission" date="2023-07" db="EMBL/GenBank/DDBJ databases">
        <title>Functional and genomic diversity of the sorghum phyllosphere microbiome.</title>
        <authorList>
            <person name="Shade A."/>
        </authorList>
    </citation>
    <scope>NUCLEOTIDE SEQUENCE [LARGE SCALE GENOMIC DNA]</scope>
    <source>
        <strain evidence="9 10">SORGH_AS_0892</strain>
    </source>
</reference>
<feature type="transmembrane region" description="Helical" evidence="7">
    <location>
        <begin position="203"/>
        <end position="221"/>
    </location>
</feature>
<evidence type="ECO:0000256" key="7">
    <source>
        <dbReference type="SAM" id="Phobius"/>
    </source>
</evidence>
<evidence type="ECO:0000256" key="6">
    <source>
        <dbReference type="ARBA" id="ARBA00023136"/>
    </source>
</evidence>
<accession>A0ABU0U6W9</accession>
<feature type="transmembrane region" description="Helical" evidence="7">
    <location>
        <begin position="411"/>
        <end position="430"/>
    </location>
</feature>
<dbReference type="PANTHER" id="PTHR23517">
    <property type="entry name" value="RESISTANCE PROTEIN MDTM, PUTATIVE-RELATED-RELATED"/>
    <property type="match status" value="1"/>
</dbReference>
<dbReference type="PANTHER" id="PTHR23517:SF3">
    <property type="entry name" value="INTEGRAL MEMBRANE TRANSPORT PROTEIN"/>
    <property type="match status" value="1"/>
</dbReference>
<organism evidence="9 10">
    <name type="scientific">Sphingobacterium zeae</name>
    <dbReference type="NCBI Taxonomy" id="1776859"/>
    <lineage>
        <taxon>Bacteria</taxon>
        <taxon>Pseudomonadati</taxon>
        <taxon>Bacteroidota</taxon>
        <taxon>Sphingobacteriia</taxon>
        <taxon>Sphingobacteriales</taxon>
        <taxon>Sphingobacteriaceae</taxon>
        <taxon>Sphingobacterium</taxon>
    </lineage>
</organism>
<feature type="transmembrane region" description="Helical" evidence="7">
    <location>
        <begin position="84"/>
        <end position="102"/>
    </location>
</feature>
<feature type="transmembrane region" description="Helical" evidence="7">
    <location>
        <begin position="317"/>
        <end position="337"/>
    </location>
</feature>
<feature type="transmembrane region" description="Helical" evidence="7">
    <location>
        <begin position="114"/>
        <end position="132"/>
    </location>
</feature>
<dbReference type="CDD" id="cd17329">
    <property type="entry name" value="MFS_MdtH_MDR_like"/>
    <property type="match status" value="1"/>
</dbReference>
<dbReference type="InterPro" id="IPR050171">
    <property type="entry name" value="MFS_Transporters"/>
</dbReference>
<feature type="transmembrane region" description="Helical" evidence="7">
    <location>
        <begin position="343"/>
        <end position="367"/>
    </location>
</feature>
<feature type="domain" description="Major facilitator superfamily (MFS) profile" evidence="8">
    <location>
        <begin position="48"/>
        <end position="434"/>
    </location>
</feature>
<gene>
    <name evidence="9" type="ORF">QE382_002688</name>
</gene>
<dbReference type="Proteomes" id="UP001244640">
    <property type="component" value="Unassembled WGS sequence"/>
</dbReference>
<evidence type="ECO:0000256" key="1">
    <source>
        <dbReference type="ARBA" id="ARBA00004651"/>
    </source>
</evidence>
<feature type="transmembrane region" description="Helical" evidence="7">
    <location>
        <begin position="255"/>
        <end position="279"/>
    </location>
</feature>
<keyword evidence="6 7" id="KW-0472">Membrane</keyword>
<name>A0ABU0U6W9_9SPHI</name>
<evidence type="ECO:0000313" key="10">
    <source>
        <dbReference type="Proteomes" id="UP001244640"/>
    </source>
</evidence>
<keyword evidence="2" id="KW-0813">Transport</keyword>
<evidence type="ECO:0000256" key="5">
    <source>
        <dbReference type="ARBA" id="ARBA00022989"/>
    </source>
</evidence>
<dbReference type="Pfam" id="PF07690">
    <property type="entry name" value="MFS_1"/>
    <property type="match status" value="1"/>
</dbReference>
<evidence type="ECO:0000256" key="2">
    <source>
        <dbReference type="ARBA" id="ARBA00022448"/>
    </source>
</evidence>
<evidence type="ECO:0000256" key="3">
    <source>
        <dbReference type="ARBA" id="ARBA00022475"/>
    </source>
</evidence>
<feature type="transmembrane region" description="Helical" evidence="7">
    <location>
        <begin position="178"/>
        <end position="197"/>
    </location>
</feature>
<feature type="transmembrane region" description="Helical" evidence="7">
    <location>
        <begin position="379"/>
        <end position="399"/>
    </location>
</feature>
<keyword evidence="10" id="KW-1185">Reference proteome</keyword>
<feature type="transmembrane region" description="Helical" evidence="7">
    <location>
        <begin position="291"/>
        <end position="310"/>
    </location>
</feature>
<feature type="transmembrane region" description="Helical" evidence="7">
    <location>
        <begin position="48"/>
        <end position="72"/>
    </location>
</feature>
<dbReference type="Gene3D" id="1.20.1250.20">
    <property type="entry name" value="MFS general substrate transporter like domains"/>
    <property type="match status" value="1"/>
</dbReference>
<evidence type="ECO:0000259" key="8">
    <source>
        <dbReference type="PROSITE" id="PS50850"/>
    </source>
</evidence>
<keyword evidence="3" id="KW-1003">Cell membrane</keyword>
<dbReference type="PROSITE" id="PS50850">
    <property type="entry name" value="MFS"/>
    <property type="match status" value="1"/>
</dbReference>
<dbReference type="InterPro" id="IPR020846">
    <property type="entry name" value="MFS_dom"/>
</dbReference>
<proteinExistence type="predicted"/>